<dbReference type="InterPro" id="IPR006140">
    <property type="entry name" value="D-isomer_DH_NAD-bd"/>
</dbReference>
<evidence type="ECO:0000259" key="5">
    <source>
        <dbReference type="Pfam" id="PF00389"/>
    </source>
</evidence>
<dbReference type="GO" id="GO:0030267">
    <property type="term" value="F:glyoxylate reductase (NADPH) activity"/>
    <property type="evidence" value="ECO:0007669"/>
    <property type="project" value="TreeGrafter"/>
</dbReference>
<dbReference type="PROSITE" id="PS00671">
    <property type="entry name" value="D_2_HYDROXYACID_DH_3"/>
    <property type="match status" value="1"/>
</dbReference>
<dbReference type="GO" id="GO:0051287">
    <property type="term" value="F:NAD binding"/>
    <property type="evidence" value="ECO:0007669"/>
    <property type="project" value="InterPro"/>
</dbReference>
<dbReference type="Proteomes" id="UP000295633">
    <property type="component" value="Unassembled WGS sequence"/>
</dbReference>
<dbReference type="InterPro" id="IPR036291">
    <property type="entry name" value="NAD(P)-bd_dom_sf"/>
</dbReference>
<evidence type="ECO:0000256" key="4">
    <source>
        <dbReference type="RuleBase" id="RU003719"/>
    </source>
</evidence>
<dbReference type="Gene3D" id="3.40.50.720">
    <property type="entry name" value="NAD(P)-binding Rossmann-like Domain"/>
    <property type="match status" value="2"/>
</dbReference>
<name>A0A4R5YLZ6_9MICO</name>
<evidence type="ECO:0000256" key="2">
    <source>
        <dbReference type="ARBA" id="ARBA00023002"/>
    </source>
</evidence>
<dbReference type="GO" id="GO:0005829">
    <property type="term" value="C:cytosol"/>
    <property type="evidence" value="ECO:0007669"/>
    <property type="project" value="TreeGrafter"/>
</dbReference>
<feature type="domain" description="D-isomer specific 2-hydroxyacid dehydrogenase catalytic" evidence="5">
    <location>
        <begin position="17"/>
        <end position="316"/>
    </location>
</feature>
<dbReference type="InterPro" id="IPR050223">
    <property type="entry name" value="D-isomer_2-hydroxyacid_DH"/>
</dbReference>
<evidence type="ECO:0000256" key="1">
    <source>
        <dbReference type="ARBA" id="ARBA00005854"/>
    </source>
</evidence>
<dbReference type="PANTHER" id="PTHR10996:SF178">
    <property type="entry name" value="2-HYDROXYACID DEHYDROGENASE YGL185C-RELATED"/>
    <property type="match status" value="1"/>
</dbReference>
<dbReference type="SUPFAM" id="SSF51735">
    <property type="entry name" value="NAD(P)-binding Rossmann-fold domains"/>
    <property type="match status" value="1"/>
</dbReference>
<accession>A0A4R5YLZ6</accession>
<comment type="similarity">
    <text evidence="1 4">Belongs to the D-isomer specific 2-hydroxyacid dehydrogenase family.</text>
</comment>
<gene>
    <name evidence="7" type="ORF">E2R54_06305</name>
</gene>
<dbReference type="Pfam" id="PF00389">
    <property type="entry name" value="2-Hacid_dh"/>
    <property type="match status" value="1"/>
</dbReference>
<evidence type="ECO:0000313" key="7">
    <source>
        <dbReference type="EMBL" id="TDL46038.1"/>
    </source>
</evidence>
<sequence>MKVVVTDPVISGFAAVLGDVVLLPGATDDEIADALADADAVVCSRLTRAMTRDAGRLRLVHVTGAGVDRLESGSVPNGAAVCNTGHHGEAIAEHVLMTTLMLRRRARQADAEMRAGAWRTVMNTDDVPFHRALAGGTIGIAGAGEIGGAVARLAQAFGMRIAFLRRHVTGALPDGVTDATVYGEDERNSFFAASDVLVVTIPLSDATRGAIGAHELALLPPGAIVVNVARGPVIDLDALCEALAGDRLAGAAIDVWWGAPTGAEAPASVARLAAFEHTVLTPHHSGHAREVFAARAADIARNLELLAAGAPLERRVR</sequence>
<dbReference type="AlphaFoldDB" id="A0A4R5YLZ6"/>
<dbReference type="RefSeq" id="WP_133399096.1">
    <property type="nucleotide sequence ID" value="NZ_SMZX01000001.1"/>
</dbReference>
<evidence type="ECO:0000313" key="8">
    <source>
        <dbReference type="Proteomes" id="UP000295633"/>
    </source>
</evidence>
<evidence type="ECO:0000259" key="6">
    <source>
        <dbReference type="Pfam" id="PF02826"/>
    </source>
</evidence>
<comment type="caution">
    <text evidence="7">The sequence shown here is derived from an EMBL/GenBank/DDBJ whole genome shotgun (WGS) entry which is preliminary data.</text>
</comment>
<dbReference type="PANTHER" id="PTHR10996">
    <property type="entry name" value="2-HYDROXYACID DEHYDROGENASE-RELATED"/>
    <property type="match status" value="1"/>
</dbReference>
<dbReference type="Pfam" id="PF02826">
    <property type="entry name" value="2-Hacid_dh_C"/>
    <property type="match status" value="1"/>
</dbReference>
<dbReference type="InterPro" id="IPR006139">
    <property type="entry name" value="D-isomer_2_OHA_DH_cat_dom"/>
</dbReference>
<keyword evidence="3" id="KW-0520">NAD</keyword>
<feature type="domain" description="D-isomer specific 2-hydroxyacid dehydrogenase NAD-binding" evidence="6">
    <location>
        <begin position="97"/>
        <end position="284"/>
    </location>
</feature>
<dbReference type="SUPFAM" id="SSF52283">
    <property type="entry name" value="Formate/glycerate dehydrogenase catalytic domain-like"/>
    <property type="match status" value="1"/>
</dbReference>
<dbReference type="EMBL" id="SMZX01000001">
    <property type="protein sequence ID" value="TDL46038.1"/>
    <property type="molecule type" value="Genomic_DNA"/>
</dbReference>
<dbReference type="GO" id="GO:0016618">
    <property type="term" value="F:hydroxypyruvate reductase [NAD(P)H] activity"/>
    <property type="evidence" value="ECO:0007669"/>
    <property type="project" value="TreeGrafter"/>
</dbReference>
<organism evidence="7 8">
    <name type="scientific">Microbacterium oleivorans</name>
    <dbReference type="NCBI Taxonomy" id="273677"/>
    <lineage>
        <taxon>Bacteria</taxon>
        <taxon>Bacillati</taxon>
        <taxon>Actinomycetota</taxon>
        <taxon>Actinomycetes</taxon>
        <taxon>Micrococcales</taxon>
        <taxon>Microbacteriaceae</taxon>
        <taxon>Microbacterium</taxon>
    </lineage>
</organism>
<evidence type="ECO:0000256" key="3">
    <source>
        <dbReference type="ARBA" id="ARBA00023027"/>
    </source>
</evidence>
<keyword evidence="2 4" id="KW-0560">Oxidoreductase</keyword>
<protein>
    <submittedName>
        <fullName evidence="7">Hydroxyacid dehydrogenase</fullName>
    </submittedName>
</protein>
<proteinExistence type="inferred from homology"/>
<reference evidence="7 8" key="1">
    <citation type="submission" date="2019-03" db="EMBL/GenBank/DDBJ databases">
        <title>Genome Sequencing and Assembly of Various Microbes Isolated from Partially Reclaimed Soil and Acid Mine Drainage (AMD) Site.</title>
        <authorList>
            <person name="Steinbock B."/>
            <person name="Bechtold R."/>
            <person name="Sevigny J.L."/>
            <person name="Thomas D."/>
            <person name="Cuthill L.R."/>
            <person name="Aveiro Johannsen E.J."/>
            <person name="Thomas K."/>
            <person name="Ghosh A."/>
        </authorList>
    </citation>
    <scope>NUCLEOTIDE SEQUENCE [LARGE SCALE GENOMIC DNA]</scope>
    <source>
        <strain evidence="7 8">F-B2</strain>
    </source>
</reference>
<dbReference type="InterPro" id="IPR029753">
    <property type="entry name" value="D-isomer_DH_CS"/>
</dbReference>